<keyword evidence="3" id="KW-1185">Reference proteome</keyword>
<sequence length="71" mass="7505">MSSVHTINSSAAASGANGTRSKRGVQLARLGRMFQSNLSPQRSRSLLQFAAASASCALTWLHLRATQGPFS</sequence>
<evidence type="ECO:0000313" key="3">
    <source>
        <dbReference type="Proteomes" id="UP000054558"/>
    </source>
</evidence>
<evidence type="ECO:0000256" key="1">
    <source>
        <dbReference type="SAM" id="MobiDB-lite"/>
    </source>
</evidence>
<gene>
    <name evidence="2" type="ORF">KFL_001010340</name>
</gene>
<name>A0A1Y1HYA4_KLENI</name>
<accession>A0A1Y1HYA4</accession>
<proteinExistence type="predicted"/>
<organism evidence="2 3">
    <name type="scientific">Klebsormidium nitens</name>
    <name type="common">Green alga</name>
    <name type="synonym">Ulothrix nitens</name>
    <dbReference type="NCBI Taxonomy" id="105231"/>
    <lineage>
        <taxon>Eukaryota</taxon>
        <taxon>Viridiplantae</taxon>
        <taxon>Streptophyta</taxon>
        <taxon>Klebsormidiophyceae</taxon>
        <taxon>Klebsormidiales</taxon>
        <taxon>Klebsormidiaceae</taxon>
        <taxon>Klebsormidium</taxon>
    </lineage>
</organism>
<protein>
    <submittedName>
        <fullName evidence="2">Uncharacterized protein</fullName>
    </submittedName>
</protein>
<reference evidence="2 3" key="1">
    <citation type="journal article" date="2014" name="Nat. Commun.">
        <title>Klebsormidium flaccidum genome reveals primary factors for plant terrestrial adaptation.</title>
        <authorList>
            <person name="Hori K."/>
            <person name="Maruyama F."/>
            <person name="Fujisawa T."/>
            <person name="Togashi T."/>
            <person name="Yamamoto N."/>
            <person name="Seo M."/>
            <person name="Sato S."/>
            <person name="Yamada T."/>
            <person name="Mori H."/>
            <person name="Tajima N."/>
            <person name="Moriyama T."/>
            <person name="Ikeuchi M."/>
            <person name="Watanabe M."/>
            <person name="Wada H."/>
            <person name="Kobayashi K."/>
            <person name="Saito M."/>
            <person name="Masuda T."/>
            <person name="Sasaki-Sekimoto Y."/>
            <person name="Mashiguchi K."/>
            <person name="Awai K."/>
            <person name="Shimojima M."/>
            <person name="Masuda S."/>
            <person name="Iwai M."/>
            <person name="Nobusawa T."/>
            <person name="Narise T."/>
            <person name="Kondo S."/>
            <person name="Saito H."/>
            <person name="Sato R."/>
            <person name="Murakawa M."/>
            <person name="Ihara Y."/>
            <person name="Oshima-Yamada Y."/>
            <person name="Ohtaka K."/>
            <person name="Satoh M."/>
            <person name="Sonobe K."/>
            <person name="Ishii M."/>
            <person name="Ohtani R."/>
            <person name="Kanamori-Sato M."/>
            <person name="Honoki R."/>
            <person name="Miyazaki D."/>
            <person name="Mochizuki H."/>
            <person name="Umetsu J."/>
            <person name="Higashi K."/>
            <person name="Shibata D."/>
            <person name="Kamiya Y."/>
            <person name="Sato N."/>
            <person name="Nakamura Y."/>
            <person name="Tabata S."/>
            <person name="Ida S."/>
            <person name="Kurokawa K."/>
            <person name="Ohta H."/>
        </authorList>
    </citation>
    <scope>NUCLEOTIDE SEQUENCE [LARGE SCALE GENOMIC DNA]</scope>
    <source>
        <strain evidence="2 3">NIES-2285</strain>
    </source>
</reference>
<dbReference type="AlphaFoldDB" id="A0A1Y1HYA4"/>
<evidence type="ECO:0000313" key="2">
    <source>
        <dbReference type="EMBL" id="GAQ82149.1"/>
    </source>
</evidence>
<dbReference type="EMBL" id="DF237050">
    <property type="protein sequence ID" value="GAQ82149.1"/>
    <property type="molecule type" value="Genomic_DNA"/>
</dbReference>
<dbReference type="Proteomes" id="UP000054558">
    <property type="component" value="Unassembled WGS sequence"/>
</dbReference>
<feature type="compositionally biased region" description="Low complexity" evidence="1">
    <location>
        <begin position="8"/>
        <end position="18"/>
    </location>
</feature>
<feature type="region of interest" description="Disordered" evidence="1">
    <location>
        <begin position="1"/>
        <end position="22"/>
    </location>
</feature>